<reference evidence="1" key="2">
    <citation type="submission" date="2025-08" db="UniProtKB">
        <authorList>
            <consortium name="Ensembl"/>
        </authorList>
    </citation>
    <scope>IDENTIFICATION</scope>
</reference>
<evidence type="ECO:0000313" key="1">
    <source>
        <dbReference type="Ensembl" id="ENSCPVP00000027027.1"/>
    </source>
</evidence>
<organism evidence="1 2">
    <name type="scientific">Geospiza parvula</name>
    <name type="common">Small tree-finch</name>
    <name type="synonym">Camarhynchus parvulus</name>
    <dbReference type="NCBI Taxonomy" id="87175"/>
    <lineage>
        <taxon>Eukaryota</taxon>
        <taxon>Metazoa</taxon>
        <taxon>Chordata</taxon>
        <taxon>Craniata</taxon>
        <taxon>Vertebrata</taxon>
        <taxon>Euteleostomi</taxon>
        <taxon>Archelosauria</taxon>
        <taxon>Archosauria</taxon>
        <taxon>Dinosauria</taxon>
        <taxon>Saurischia</taxon>
        <taxon>Theropoda</taxon>
        <taxon>Coelurosauria</taxon>
        <taxon>Aves</taxon>
        <taxon>Neognathae</taxon>
        <taxon>Neoaves</taxon>
        <taxon>Telluraves</taxon>
        <taxon>Australaves</taxon>
        <taxon>Passeriformes</taxon>
        <taxon>Thraupidae</taxon>
        <taxon>Camarhynchus</taxon>
    </lineage>
</organism>
<dbReference type="Ensembl" id="ENSCPVT00000026961.1">
    <property type="protein sequence ID" value="ENSCPVP00000027027.1"/>
    <property type="gene ID" value="ENSCPVG00000017534.1"/>
</dbReference>
<proteinExistence type="predicted"/>
<protein>
    <submittedName>
        <fullName evidence="1">Uncharacterized protein</fullName>
    </submittedName>
</protein>
<sequence length="74" mass="8787">CCSGVYRPHEIDIIVCMCACVYTYTDTYIHTHIYIYIYLWMYVYIHMGCKGNPKPTGFGSFSCIWMLFIFTLFK</sequence>
<dbReference type="AlphaFoldDB" id="A0A8U8AVL3"/>
<dbReference type="Proteomes" id="UP000694382">
    <property type="component" value="Chromosome 8"/>
</dbReference>
<evidence type="ECO:0000313" key="2">
    <source>
        <dbReference type="Proteomes" id="UP000694382"/>
    </source>
</evidence>
<reference evidence="1" key="3">
    <citation type="submission" date="2025-09" db="UniProtKB">
        <authorList>
            <consortium name="Ensembl"/>
        </authorList>
    </citation>
    <scope>IDENTIFICATION</scope>
</reference>
<keyword evidence="2" id="KW-1185">Reference proteome</keyword>
<reference evidence="1" key="1">
    <citation type="submission" date="2020-02" db="EMBL/GenBank/DDBJ databases">
        <authorList>
            <person name="Enbody D E."/>
            <person name="Pettersson E M."/>
        </authorList>
    </citation>
    <scope>NUCLEOTIDE SEQUENCE [LARGE SCALE GENOMIC DNA]</scope>
</reference>
<accession>A0A8U8AVL3</accession>
<name>A0A8U8AVL3_GEOPR</name>